<dbReference type="EMBL" id="JBHSMG010000001">
    <property type="protein sequence ID" value="MFC5501590.1"/>
    <property type="molecule type" value="Genomic_DNA"/>
</dbReference>
<dbReference type="InterPro" id="IPR029033">
    <property type="entry name" value="His_PPase_superfam"/>
</dbReference>
<dbReference type="Pfam" id="PF00300">
    <property type="entry name" value="His_Phos_1"/>
    <property type="match status" value="1"/>
</dbReference>
<sequence length="211" mass="23005">MTELYLVRHGETDWNRQRRIQGLTDIPLNDTGREQARATGKLLARRRWDGVFASPLSRARETAAIIAAELGLPAPTPIDALVERNYGAAEGLDWMQVETRFPAGTRVPGRESREQVGARVVPALVELAELHLGESLVVVSHGGAIRSVLNAVEPDASHGMITNGSVHSFRLEDGALRLIAFDDPIELESIGEGCGDLDEQNAIEAIEDARR</sequence>
<dbReference type="SMART" id="SM00855">
    <property type="entry name" value="PGAM"/>
    <property type="match status" value="1"/>
</dbReference>
<dbReference type="SUPFAM" id="SSF53254">
    <property type="entry name" value="Phosphoglycerate mutase-like"/>
    <property type="match status" value="1"/>
</dbReference>
<keyword evidence="1" id="KW-0378">Hydrolase</keyword>
<protein>
    <submittedName>
        <fullName evidence="2">Histidine phosphatase family protein</fullName>
    </submittedName>
</protein>
<dbReference type="InterPro" id="IPR001345">
    <property type="entry name" value="PG/BPGM_mutase_AS"/>
</dbReference>
<reference evidence="3" key="1">
    <citation type="journal article" date="2019" name="Int. J. Syst. Evol. Microbiol.">
        <title>The Global Catalogue of Microorganisms (GCM) 10K type strain sequencing project: providing services to taxonomists for standard genome sequencing and annotation.</title>
        <authorList>
            <consortium name="The Broad Institute Genomics Platform"/>
            <consortium name="The Broad Institute Genome Sequencing Center for Infectious Disease"/>
            <person name="Wu L."/>
            <person name="Ma J."/>
        </authorList>
    </citation>
    <scope>NUCLEOTIDE SEQUENCE [LARGE SCALE GENOMIC DNA]</scope>
    <source>
        <strain evidence="3">CGMCC 4.6997</strain>
    </source>
</reference>
<organism evidence="2 3">
    <name type="scientific">Lysinimonas soli</name>
    <dbReference type="NCBI Taxonomy" id="1074233"/>
    <lineage>
        <taxon>Bacteria</taxon>
        <taxon>Bacillati</taxon>
        <taxon>Actinomycetota</taxon>
        <taxon>Actinomycetes</taxon>
        <taxon>Micrococcales</taxon>
        <taxon>Microbacteriaceae</taxon>
        <taxon>Lysinimonas</taxon>
    </lineage>
</organism>
<evidence type="ECO:0000313" key="3">
    <source>
        <dbReference type="Proteomes" id="UP001596039"/>
    </source>
</evidence>
<dbReference type="PANTHER" id="PTHR46517:SF1">
    <property type="entry name" value="FRUCTOSE-2,6-BISPHOSPHATASE TIGAR"/>
    <property type="match status" value="1"/>
</dbReference>
<evidence type="ECO:0000256" key="1">
    <source>
        <dbReference type="ARBA" id="ARBA00022801"/>
    </source>
</evidence>
<dbReference type="RefSeq" id="WP_386739172.1">
    <property type="nucleotide sequence ID" value="NZ_JBHSMG010000001.1"/>
</dbReference>
<dbReference type="CDD" id="cd07067">
    <property type="entry name" value="HP_PGM_like"/>
    <property type="match status" value="1"/>
</dbReference>
<dbReference type="Gene3D" id="3.40.50.1240">
    <property type="entry name" value="Phosphoglycerate mutase-like"/>
    <property type="match status" value="1"/>
</dbReference>
<proteinExistence type="predicted"/>
<name>A0ABW0NLZ1_9MICO</name>
<accession>A0ABW0NLZ1</accession>
<dbReference type="Proteomes" id="UP001596039">
    <property type="component" value="Unassembled WGS sequence"/>
</dbReference>
<dbReference type="PROSITE" id="PS00175">
    <property type="entry name" value="PG_MUTASE"/>
    <property type="match status" value="1"/>
</dbReference>
<gene>
    <name evidence="2" type="ORF">ACFPJ4_04960</name>
</gene>
<keyword evidence="3" id="KW-1185">Reference proteome</keyword>
<comment type="caution">
    <text evidence="2">The sequence shown here is derived from an EMBL/GenBank/DDBJ whole genome shotgun (WGS) entry which is preliminary data.</text>
</comment>
<dbReference type="PANTHER" id="PTHR46517">
    <property type="entry name" value="FRUCTOSE-2,6-BISPHOSPHATASE TIGAR"/>
    <property type="match status" value="1"/>
</dbReference>
<dbReference type="InterPro" id="IPR013078">
    <property type="entry name" value="His_Pase_superF_clade-1"/>
</dbReference>
<dbReference type="InterPro" id="IPR051695">
    <property type="entry name" value="Phosphoglycerate_Mutase"/>
</dbReference>
<evidence type="ECO:0000313" key="2">
    <source>
        <dbReference type="EMBL" id="MFC5501590.1"/>
    </source>
</evidence>